<protein>
    <submittedName>
        <fullName evidence="2">Uncharacterized protein</fullName>
    </submittedName>
</protein>
<evidence type="ECO:0000313" key="2">
    <source>
        <dbReference type="EMBL" id="BBN68764.1"/>
    </source>
</evidence>
<dbReference type="EMBL" id="AP020903">
    <property type="protein sequence ID" value="BBN68764.1"/>
    <property type="molecule type" value="Genomic_DNA"/>
</dbReference>
<dbReference type="AlphaFoldDB" id="A0A5H2XNV7"/>
<accession>A0A5H2XNV7</accession>
<feature type="region of interest" description="Disordered" evidence="1">
    <location>
        <begin position="1"/>
        <end position="28"/>
    </location>
</feature>
<gene>
    <name evidence="2" type="ORF">Prudu_566S000700</name>
</gene>
<feature type="non-terminal residue" evidence="2">
    <location>
        <position position="1"/>
    </location>
</feature>
<proteinExistence type="predicted"/>
<sequence>WQKLGEVQVARHVPTEQSSSQPIHRPNPDVLKLGTLVWAQPSRKARRPLLTSDRADCCDSTEKGKWRLPKWIQLEFWYATMEIGLRRITLRVMKVGRLKA</sequence>
<reference evidence="2" key="1">
    <citation type="journal article" date="2019" name="Science">
        <title>Mutation of a bHLH transcription factor allowed almond domestication.</title>
        <authorList>
            <person name="Sanchez-Perez R."/>
            <person name="Pavan S."/>
            <person name="Mazzeo R."/>
            <person name="Moldovan C."/>
            <person name="Aiese Cigliano R."/>
            <person name="Del Cueto J."/>
            <person name="Ricciardi F."/>
            <person name="Lotti C."/>
            <person name="Ricciardi L."/>
            <person name="Dicenta F."/>
            <person name="Lopez-Marques R.L."/>
            <person name="Lindberg Moller B."/>
        </authorList>
    </citation>
    <scope>NUCLEOTIDE SEQUENCE</scope>
</reference>
<organism evidence="2">
    <name type="scientific">Prunus dulcis</name>
    <name type="common">Almond</name>
    <name type="synonym">Amygdalus dulcis</name>
    <dbReference type="NCBI Taxonomy" id="3755"/>
    <lineage>
        <taxon>Eukaryota</taxon>
        <taxon>Viridiplantae</taxon>
        <taxon>Streptophyta</taxon>
        <taxon>Embryophyta</taxon>
        <taxon>Tracheophyta</taxon>
        <taxon>Spermatophyta</taxon>
        <taxon>Magnoliopsida</taxon>
        <taxon>eudicotyledons</taxon>
        <taxon>Gunneridae</taxon>
        <taxon>Pentapetalae</taxon>
        <taxon>rosids</taxon>
        <taxon>fabids</taxon>
        <taxon>Rosales</taxon>
        <taxon>Rosaceae</taxon>
        <taxon>Amygdaloideae</taxon>
        <taxon>Amygdaleae</taxon>
        <taxon>Prunus</taxon>
    </lineage>
</organism>
<evidence type="ECO:0000256" key="1">
    <source>
        <dbReference type="SAM" id="MobiDB-lite"/>
    </source>
</evidence>
<name>A0A5H2XNV7_PRUDU</name>